<organism evidence="2 3">
    <name type="scientific">Patella caerulea</name>
    <name type="common">Rayed Mediterranean limpet</name>
    <dbReference type="NCBI Taxonomy" id="87958"/>
    <lineage>
        <taxon>Eukaryota</taxon>
        <taxon>Metazoa</taxon>
        <taxon>Spiralia</taxon>
        <taxon>Lophotrochozoa</taxon>
        <taxon>Mollusca</taxon>
        <taxon>Gastropoda</taxon>
        <taxon>Patellogastropoda</taxon>
        <taxon>Patelloidea</taxon>
        <taxon>Patellidae</taxon>
        <taxon>Patella</taxon>
    </lineage>
</organism>
<evidence type="ECO:0000313" key="2">
    <source>
        <dbReference type="EMBL" id="KAK6174507.1"/>
    </source>
</evidence>
<comment type="caution">
    <text evidence="2">The sequence shown here is derived from an EMBL/GenBank/DDBJ whole genome shotgun (WGS) entry which is preliminary data.</text>
</comment>
<dbReference type="Proteomes" id="UP001347796">
    <property type="component" value="Unassembled WGS sequence"/>
</dbReference>
<protein>
    <recommendedName>
        <fullName evidence="4">EF-hand domain-containing protein</fullName>
    </recommendedName>
</protein>
<feature type="signal peptide" evidence="1">
    <location>
        <begin position="1"/>
        <end position="21"/>
    </location>
</feature>
<feature type="chain" id="PRO_5042860683" description="EF-hand domain-containing protein" evidence="1">
    <location>
        <begin position="22"/>
        <end position="132"/>
    </location>
</feature>
<evidence type="ECO:0000256" key="1">
    <source>
        <dbReference type="SAM" id="SignalP"/>
    </source>
</evidence>
<keyword evidence="3" id="KW-1185">Reference proteome</keyword>
<dbReference type="PROSITE" id="PS00018">
    <property type="entry name" value="EF_HAND_1"/>
    <property type="match status" value="1"/>
</dbReference>
<keyword evidence="1" id="KW-0732">Signal</keyword>
<dbReference type="EMBL" id="JAZGQO010000011">
    <property type="protein sequence ID" value="KAK6174507.1"/>
    <property type="molecule type" value="Genomic_DNA"/>
</dbReference>
<accession>A0AAN8PAB5</accession>
<evidence type="ECO:0000313" key="3">
    <source>
        <dbReference type="Proteomes" id="UP001347796"/>
    </source>
</evidence>
<gene>
    <name evidence="2" type="ORF">SNE40_017771</name>
</gene>
<dbReference type="InterPro" id="IPR018247">
    <property type="entry name" value="EF_Hand_1_Ca_BS"/>
</dbReference>
<sequence>MLRVHIATVAVAAVCILSTDCTTSPHRGGGLIGLKQILNPNMCVNNQDGSPVTSDDCMNGEILLLREILKLRARGVGGHFTNDEYYGEISRVLNHDACETDVLNELLCMDTNRNGQVDRNEIREDEENANEL</sequence>
<reference evidence="2 3" key="1">
    <citation type="submission" date="2024-01" db="EMBL/GenBank/DDBJ databases">
        <title>The genome of the rayed Mediterranean limpet Patella caerulea (Linnaeus, 1758).</title>
        <authorList>
            <person name="Anh-Thu Weber A."/>
            <person name="Halstead-Nussloch G."/>
        </authorList>
    </citation>
    <scope>NUCLEOTIDE SEQUENCE [LARGE SCALE GENOMIC DNA]</scope>
    <source>
        <strain evidence="2">AATW-2023a</strain>
        <tissue evidence="2">Whole specimen</tissue>
    </source>
</reference>
<proteinExistence type="predicted"/>
<name>A0AAN8PAB5_PATCE</name>
<dbReference type="AlphaFoldDB" id="A0AAN8PAB5"/>
<evidence type="ECO:0008006" key="4">
    <source>
        <dbReference type="Google" id="ProtNLM"/>
    </source>
</evidence>